<evidence type="ECO:0000313" key="2">
    <source>
        <dbReference type="EMBL" id="KAF2497866.1"/>
    </source>
</evidence>
<proteinExistence type="predicted"/>
<gene>
    <name evidence="2" type="ORF">BU16DRAFT_439732</name>
</gene>
<evidence type="ECO:0000259" key="1">
    <source>
        <dbReference type="Pfam" id="PF22939"/>
    </source>
</evidence>
<sequence>KNTKKKLQTALNTFQKGFSALNEAYDAAIDRIERQQSGDRESARAVLSWIIYAERQLTARELCHALAVEPGDKELDPDNIPDIEDLVSVCAGLVTFDYDSDNVRLVHYTTQEYFERIRQRWIPKAQEDITSICLTYLCFDTFKSGDCAGYIDFRTRLRINPLLHYAARY</sequence>
<dbReference type="OrthoDB" id="195446at2759"/>
<evidence type="ECO:0000313" key="3">
    <source>
        <dbReference type="Proteomes" id="UP000799750"/>
    </source>
</evidence>
<dbReference type="EMBL" id="MU004186">
    <property type="protein sequence ID" value="KAF2497866.1"/>
    <property type="molecule type" value="Genomic_DNA"/>
</dbReference>
<feature type="non-terminal residue" evidence="2">
    <location>
        <position position="169"/>
    </location>
</feature>
<dbReference type="PANTHER" id="PTHR10039:SF15">
    <property type="entry name" value="NACHT DOMAIN-CONTAINING PROTEIN"/>
    <property type="match status" value="1"/>
</dbReference>
<name>A0A6A6R015_9PEZI</name>
<accession>A0A6A6R015</accession>
<protein>
    <submittedName>
        <fullName evidence="2">Ankyrin repeat protein</fullName>
    </submittedName>
</protein>
<dbReference type="Proteomes" id="UP000799750">
    <property type="component" value="Unassembled WGS sequence"/>
</dbReference>
<dbReference type="PANTHER" id="PTHR10039">
    <property type="entry name" value="AMELOGENIN"/>
    <property type="match status" value="1"/>
</dbReference>
<organism evidence="2 3">
    <name type="scientific">Lophium mytilinum</name>
    <dbReference type="NCBI Taxonomy" id="390894"/>
    <lineage>
        <taxon>Eukaryota</taxon>
        <taxon>Fungi</taxon>
        <taxon>Dikarya</taxon>
        <taxon>Ascomycota</taxon>
        <taxon>Pezizomycotina</taxon>
        <taxon>Dothideomycetes</taxon>
        <taxon>Pleosporomycetidae</taxon>
        <taxon>Mytilinidiales</taxon>
        <taxon>Mytilinidiaceae</taxon>
        <taxon>Lophium</taxon>
    </lineage>
</organism>
<dbReference type="InterPro" id="IPR054471">
    <property type="entry name" value="GPIID_WHD"/>
</dbReference>
<feature type="non-terminal residue" evidence="2">
    <location>
        <position position="1"/>
    </location>
</feature>
<reference evidence="2" key="1">
    <citation type="journal article" date="2020" name="Stud. Mycol.">
        <title>101 Dothideomycetes genomes: a test case for predicting lifestyles and emergence of pathogens.</title>
        <authorList>
            <person name="Haridas S."/>
            <person name="Albert R."/>
            <person name="Binder M."/>
            <person name="Bloem J."/>
            <person name="Labutti K."/>
            <person name="Salamov A."/>
            <person name="Andreopoulos B."/>
            <person name="Baker S."/>
            <person name="Barry K."/>
            <person name="Bills G."/>
            <person name="Bluhm B."/>
            <person name="Cannon C."/>
            <person name="Castanera R."/>
            <person name="Culley D."/>
            <person name="Daum C."/>
            <person name="Ezra D."/>
            <person name="Gonzalez J."/>
            <person name="Henrissat B."/>
            <person name="Kuo A."/>
            <person name="Liang C."/>
            <person name="Lipzen A."/>
            <person name="Lutzoni F."/>
            <person name="Magnuson J."/>
            <person name="Mondo S."/>
            <person name="Nolan M."/>
            <person name="Ohm R."/>
            <person name="Pangilinan J."/>
            <person name="Park H.-J."/>
            <person name="Ramirez L."/>
            <person name="Alfaro M."/>
            <person name="Sun H."/>
            <person name="Tritt A."/>
            <person name="Yoshinaga Y."/>
            <person name="Zwiers L.-H."/>
            <person name="Turgeon B."/>
            <person name="Goodwin S."/>
            <person name="Spatafora J."/>
            <person name="Crous P."/>
            <person name="Grigoriev I."/>
        </authorList>
    </citation>
    <scope>NUCLEOTIDE SEQUENCE</scope>
    <source>
        <strain evidence="2">CBS 269.34</strain>
    </source>
</reference>
<dbReference type="Pfam" id="PF22939">
    <property type="entry name" value="WHD_GPIID"/>
    <property type="match status" value="1"/>
</dbReference>
<dbReference type="AlphaFoldDB" id="A0A6A6R015"/>
<keyword evidence="3" id="KW-1185">Reference proteome</keyword>
<feature type="domain" description="GPI inositol-deacylase winged helix" evidence="1">
    <location>
        <begin position="36"/>
        <end position="114"/>
    </location>
</feature>